<feature type="compositionally biased region" description="Basic and acidic residues" evidence="5">
    <location>
        <begin position="652"/>
        <end position="669"/>
    </location>
</feature>
<keyword evidence="3" id="KW-0206">Cytoskeleton</keyword>
<feature type="compositionally biased region" description="Basic and acidic residues" evidence="5">
    <location>
        <begin position="607"/>
        <end position="619"/>
    </location>
</feature>
<dbReference type="PANTHER" id="PTHR46756:SF18">
    <property type="entry name" value="GAS2-LIKE PROTEIN PICKLED EGGS"/>
    <property type="match status" value="1"/>
</dbReference>
<feature type="compositionally biased region" description="Basic and acidic residues" evidence="5">
    <location>
        <begin position="543"/>
        <end position="552"/>
    </location>
</feature>
<dbReference type="InterPro" id="IPR036872">
    <property type="entry name" value="CH_dom_sf"/>
</dbReference>
<dbReference type="InterPro" id="IPR003108">
    <property type="entry name" value="GAR_dom"/>
</dbReference>
<feature type="compositionally biased region" description="Low complexity" evidence="5">
    <location>
        <begin position="279"/>
        <end position="288"/>
    </location>
</feature>
<dbReference type="GO" id="GO:0008093">
    <property type="term" value="F:cytoskeletal anchor activity"/>
    <property type="evidence" value="ECO:0007669"/>
    <property type="project" value="TreeGrafter"/>
</dbReference>
<feature type="compositionally biased region" description="Polar residues" evidence="5">
    <location>
        <begin position="302"/>
        <end position="317"/>
    </location>
</feature>
<accession>A0AAU9WHN6</accession>
<dbReference type="SMART" id="SM00243">
    <property type="entry name" value="GAS2"/>
    <property type="match status" value="1"/>
</dbReference>
<comment type="subcellular location">
    <subcellularLocation>
        <location evidence="1">Cytoplasm</location>
        <location evidence="1">Cytoskeleton</location>
    </subcellularLocation>
</comment>
<feature type="domain" description="Calponin-homology (CH)" evidence="6">
    <location>
        <begin position="17"/>
        <end position="143"/>
    </location>
</feature>
<feature type="region of interest" description="Disordered" evidence="5">
    <location>
        <begin position="842"/>
        <end position="892"/>
    </location>
</feature>
<organism evidence="8 9">
    <name type="scientific">Pocillopora meandrina</name>
    <dbReference type="NCBI Taxonomy" id="46732"/>
    <lineage>
        <taxon>Eukaryota</taxon>
        <taxon>Metazoa</taxon>
        <taxon>Cnidaria</taxon>
        <taxon>Anthozoa</taxon>
        <taxon>Hexacorallia</taxon>
        <taxon>Scleractinia</taxon>
        <taxon>Astrocoeniina</taxon>
        <taxon>Pocilloporidae</taxon>
        <taxon>Pocillopora</taxon>
    </lineage>
</organism>
<evidence type="ECO:0000313" key="8">
    <source>
        <dbReference type="EMBL" id="CAH3111079.1"/>
    </source>
</evidence>
<gene>
    <name evidence="8" type="ORF">PMEA_00003938</name>
</gene>
<feature type="compositionally biased region" description="Polar residues" evidence="5">
    <location>
        <begin position="1000"/>
        <end position="1009"/>
    </location>
</feature>
<feature type="compositionally biased region" description="Basic and acidic residues" evidence="5">
    <location>
        <begin position="505"/>
        <end position="518"/>
    </location>
</feature>
<feature type="compositionally biased region" description="Polar residues" evidence="5">
    <location>
        <begin position="376"/>
        <end position="406"/>
    </location>
</feature>
<dbReference type="SUPFAM" id="SSF143575">
    <property type="entry name" value="GAS2 domain-like"/>
    <property type="match status" value="1"/>
</dbReference>
<evidence type="ECO:0000256" key="2">
    <source>
        <dbReference type="ARBA" id="ARBA00022490"/>
    </source>
</evidence>
<dbReference type="Proteomes" id="UP001159428">
    <property type="component" value="Unassembled WGS sequence"/>
</dbReference>
<evidence type="ECO:0000313" key="9">
    <source>
        <dbReference type="Proteomes" id="UP001159428"/>
    </source>
</evidence>
<dbReference type="PROSITE" id="PS50021">
    <property type="entry name" value="CH"/>
    <property type="match status" value="1"/>
</dbReference>
<dbReference type="PANTHER" id="PTHR46756">
    <property type="entry name" value="TRANSGELIN"/>
    <property type="match status" value="1"/>
</dbReference>
<dbReference type="GO" id="GO:0001578">
    <property type="term" value="P:microtubule bundle formation"/>
    <property type="evidence" value="ECO:0007669"/>
    <property type="project" value="TreeGrafter"/>
</dbReference>
<feature type="compositionally biased region" description="Basic and acidic residues" evidence="5">
    <location>
        <begin position="869"/>
        <end position="878"/>
    </location>
</feature>
<dbReference type="GO" id="GO:0005737">
    <property type="term" value="C:cytoplasm"/>
    <property type="evidence" value="ECO:0007669"/>
    <property type="project" value="TreeGrafter"/>
</dbReference>
<comment type="caution">
    <text evidence="8">The sequence shown here is derived from an EMBL/GenBank/DDBJ whole genome shotgun (WGS) entry which is preliminary data.</text>
</comment>
<dbReference type="GO" id="GO:1904825">
    <property type="term" value="P:protein localization to microtubule plus-end"/>
    <property type="evidence" value="ECO:0007669"/>
    <property type="project" value="TreeGrafter"/>
</dbReference>
<evidence type="ECO:0000259" key="6">
    <source>
        <dbReference type="PROSITE" id="PS50021"/>
    </source>
</evidence>
<feature type="compositionally biased region" description="Polar residues" evidence="5">
    <location>
        <begin position="419"/>
        <end position="429"/>
    </location>
</feature>
<sequence length="1097" mass="122499">MADWNRDKTELLDKCMLAMKEDLAPWMSRISGSEITVETLMEDLDTGVVLCRLANVIQNTGEEFLHRHSFIPRNNFPPCGVTYKERTGFHGSFIARDNVANFIRWCRELGVSDVIMFETEDLVLHKNEKSVILTLMEMARLSVKFGLEPPDLVRMENEIDEEIKQQPEEVIAEPVIRLQRKNKSHSLDDLVYQVLEQCTCPVRYPVFRVGEGKYRVGEAKSLIFVRVMRKHVMVRVGGGWDTLERYFEKHDPCKITERQRRNSVKSPRSRSGSDVMGRSPSSMSLSSSDSHDSCGLPVSHGRAQSWSSPQNTSSQLKSPRDPVRQVTSRSPSRSPSPSSSPRLQPRQRRDTLSRDTPPRTIDTQARGRLTRKSKSMQELNLSPSYYKPTSSSIRRQSVTASDSASKGANAPEQSRKKSVATTPRKSSITRARGESPSARSRLSQSGPVDSQRPRSAGVGVSRSASFGSRPRTLIPVMEPRSKTMASSQPARETQRRGSSAIPGRADNREETQKRELSARRRSSSVATVGKARSPSSPKPAQRSAEEKQERRGKPITSKIPSHQHKPDQQATRKISTGSTHRTLPSTPRERKPSTARESGFQANGIKADPKGGQVKDRGKLQPTPPSPRKELVSKPAIKDYNNGKATKKITKKTREEKKGRELGGVRNEKDEIEDDQLSNTAFEDSTPVVNDGELNGQHDNSSEHFKAIDGSSLARDISSPDERPFENLSVNGKREMLECSFETDSDVTSDLLSDLTDIDYDLRSQRYSGLSEASSDLSFGTSPASRLFYSVDLERNTLETTMEPENSQSGHSQQSLRDCLFNLNLQGSVTPTMKRRIFEDASAKDTCEEPPDKVDGPLLQPQDKAMFFDVEKSRNDRSPDEEDSTSGSPKRWSLVQSLISSIEKRGSNKNDSPRGKKNFAAVGKTSYVISAGKHKLDKSTVGVQLDKGNYQAPRVRSPSPDELIKDGSPGNDEIETEHCVITPDEENDSPRDQPVYDINKNVSNSNSHGSAEIFTSPKQIPGEKPFENSNVKTRKSSSTSSSREKRRKDQEIDAFPRPQRQFTLEEMIADMLPADGELQETGDQRALSPEPRFQAWL</sequence>
<evidence type="ECO:0000256" key="1">
    <source>
        <dbReference type="ARBA" id="ARBA00004245"/>
    </source>
</evidence>
<dbReference type="Gene3D" id="1.10.418.10">
    <property type="entry name" value="Calponin-like domain"/>
    <property type="match status" value="1"/>
</dbReference>
<dbReference type="SMART" id="SM00033">
    <property type="entry name" value="CH"/>
    <property type="match status" value="1"/>
</dbReference>
<evidence type="ECO:0000259" key="7">
    <source>
        <dbReference type="PROSITE" id="PS51460"/>
    </source>
</evidence>
<dbReference type="GO" id="GO:0051015">
    <property type="term" value="F:actin filament binding"/>
    <property type="evidence" value="ECO:0007669"/>
    <property type="project" value="TreeGrafter"/>
</dbReference>
<feature type="region of interest" description="Disordered" evidence="5">
    <location>
        <begin position="934"/>
        <end position="1097"/>
    </location>
</feature>
<keyword evidence="2" id="KW-0963">Cytoplasm</keyword>
<dbReference type="PROSITE" id="PS51460">
    <property type="entry name" value="GAR"/>
    <property type="match status" value="1"/>
</dbReference>
<dbReference type="GO" id="GO:0035371">
    <property type="term" value="C:microtubule plus-end"/>
    <property type="evidence" value="ECO:0007669"/>
    <property type="project" value="TreeGrafter"/>
</dbReference>
<feature type="compositionally biased region" description="Basic and acidic residues" evidence="5">
    <location>
        <begin position="842"/>
        <end position="855"/>
    </location>
</feature>
<dbReference type="Pfam" id="PF02187">
    <property type="entry name" value="GAS2"/>
    <property type="match status" value="1"/>
</dbReference>
<dbReference type="GO" id="GO:0005884">
    <property type="term" value="C:actin filament"/>
    <property type="evidence" value="ECO:0007669"/>
    <property type="project" value="TreeGrafter"/>
</dbReference>
<dbReference type="SUPFAM" id="SSF47576">
    <property type="entry name" value="Calponin-homology domain, CH-domain"/>
    <property type="match status" value="1"/>
</dbReference>
<evidence type="ECO:0000256" key="5">
    <source>
        <dbReference type="SAM" id="MobiDB-lite"/>
    </source>
</evidence>
<feature type="domain" description="GAR" evidence="7">
    <location>
        <begin position="182"/>
        <end position="254"/>
    </location>
</feature>
<keyword evidence="9" id="KW-1185">Reference proteome</keyword>
<dbReference type="Pfam" id="PF00307">
    <property type="entry name" value="CH"/>
    <property type="match status" value="1"/>
</dbReference>
<dbReference type="GO" id="GO:0031110">
    <property type="term" value="P:regulation of microtubule polymerization or depolymerization"/>
    <property type="evidence" value="ECO:0007669"/>
    <property type="project" value="TreeGrafter"/>
</dbReference>
<evidence type="ECO:0008006" key="10">
    <source>
        <dbReference type="Google" id="ProtNLM"/>
    </source>
</evidence>
<feature type="compositionally biased region" description="Low complexity" evidence="5">
    <location>
        <begin position="328"/>
        <end position="344"/>
    </location>
</feature>
<feature type="compositionally biased region" description="Polar residues" evidence="5">
    <location>
        <begin position="568"/>
        <end position="585"/>
    </location>
</feature>
<dbReference type="EMBL" id="CALNXJ010000012">
    <property type="protein sequence ID" value="CAH3111079.1"/>
    <property type="molecule type" value="Genomic_DNA"/>
</dbReference>
<dbReference type="InterPro" id="IPR001715">
    <property type="entry name" value="CH_dom"/>
</dbReference>
<protein>
    <recommendedName>
        <fullName evidence="10">GAS2-like protein 1</fullName>
    </recommendedName>
</protein>
<feature type="region of interest" description="Disordered" evidence="5">
    <location>
        <begin position="257"/>
        <end position="729"/>
    </location>
</feature>
<feature type="compositionally biased region" description="Polar residues" evidence="5">
    <location>
        <begin position="437"/>
        <end position="448"/>
    </location>
</feature>
<dbReference type="Gene3D" id="3.30.920.20">
    <property type="entry name" value="Gas2-like domain"/>
    <property type="match status" value="1"/>
</dbReference>
<reference evidence="8 9" key="1">
    <citation type="submission" date="2022-05" db="EMBL/GenBank/DDBJ databases">
        <authorList>
            <consortium name="Genoscope - CEA"/>
            <person name="William W."/>
        </authorList>
    </citation>
    <scope>NUCLEOTIDE SEQUENCE [LARGE SCALE GENOMIC DNA]</scope>
</reference>
<name>A0AAU9WHN6_9CNID</name>
<feature type="compositionally biased region" description="Basic and acidic residues" evidence="5">
    <location>
        <begin position="347"/>
        <end position="357"/>
    </location>
</feature>
<dbReference type="GO" id="GO:0051764">
    <property type="term" value="P:actin crosslink formation"/>
    <property type="evidence" value="ECO:0007669"/>
    <property type="project" value="TreeGrafter"/>
</dbReference>
<dbReference type="AlphaFoldDB" id="A0AAU9WHN6"/>
<evidence type="ECO:0000256" key="4">
    <source>
        <dbReference type="ARBA" id="ARBA00038441"/>
    </source>
</evidence>
<comment type="similarity">
    <text evidence="4">Belongs to the GAS2 family.</text>
</comment>
<dbReference type="GO" id="GO:0001725">
    <property type="term" value="C:stress fiber"/>
    <property type="evidence" value="ECO:0007669"/>
    <property type="project" value="TreeGrafter"/>
</dbReference>
<dbReference type="InterPro" id="IPR036534">
    <property type="entry name" value="GAR_dom_sf"/>
</dbReference>
<evidence type="ECO:0000256" key="3">
    <source>
        <dbReference type="ARBA" id="ARBA00023212"/>
    </source>
</evidence>
<proteinExistence type="inferred from homology"/>
<dbReference type="GO" id="GO:0008017">
    <property type="term" value="F:microtubule binding"/>
    <property type="evidence" value="ECO:0007669"/>
    <property type="project" value="InterPro"/>
</dbReference>